<dbReference type="Proteomes" id="UP000322245">
    <property type="component" value="Unassembled WGS sequence"/>
</dbReference>
<feature type="compositionally biased region" description="Acidic residues" evidence="1">
    <location>
        <begin position="123"/>
        <end position="133"/>
    </location>
</feature>
<evidence type="ECO:0000313" key="3">
    <source>
        <dbReference type="Proteomes" id="UP000322245"/>
    </source>
</evidence>
<name>A0A5D3ANM9_9TREE</name>
<reference evidence="2 3" key="1">
    <citation type="submission" date="2017-05" db="EMBL/GenBank/DDBJ databases">
        <title>The Genome Sequence of Tsuchiyaea wingfieldii DSM 27421.</title>
        <authorList>
            <person name="Cuomo C."/>
            <person name="Passer A."/>
            <person name="Billmyre B."/>
            <person name="Heitman J."/>
        </authorList>
    </citation>
    <scope>NUCLEOTIDE SEQUENCE [LARGE SCALE GENOMIC DNA]</scope>
    <source>
        <strain evidence="2 3">DSM 27421</strain>
    </source>
</reference>
<dbReference type="AlphaFoldDB" id="A0A5D3ANM9"/>
<gene>
    <name evidence="2" type="ORF">B9479_007782</name>
</gene>
<evidence type="ECO:0000313" key="2">
    <source>
        <dbReference type="EMBL" id="TYJ51630.1"/>
    </source>
</evidence>
<sequence length="155" mass="17054">MSEDEQAFSNPPSPLYVDSSPIDDPQPSETSTDSGSRSPSTHSDSGSDVAGQDDPSKIEYKLSPDIPVHDQLSAMAAHLNSALHEHFDMSPEERRELILSKVQSSLSGTVFEGHKVDLHWGDSDDDGSGEDEDERRGRSPRRRGSFSLVEEEEEE</sequence>
<organism evidence="2 3">
    <name type="scientific">Cryptococcus floricola</name>
    <dbReference type="NCBI Taxonomy" id="2591691"/>
    <lineage>
        <taxon>Eukaryota</taxon>
        <taxon>Fungi</taxon>
        <taxon>Dikarya</taxon>
        <taxon>Basidiomycota</taxon>
        <taxon>Agaricomycotina</taxon>
        <taxon>Tremellomycetes</taxon>
        <taxon>Tremellales</taxon>
        <taxon>Cryptococcaceae</taxon>
        <taxon>Cryptococcus</taxon>
    </lineage>
</organism>
<protein>
    <submittedName>
        <fullName evidence="2">Uncharacterized protein</fullName>
    </submittedName>
</protein>
<feature type="compositionally biased region" description="Basic and acidic residues" evidence="1">
    <location>
        <begin position="112"/>
        <end position="122"/>
    </location>
</feature>
<evidence type="ECO:0000256" key="1">
    <source>
        <dbReference type="SAM" id="MobiDB-lite"/>
    </source>
</evidence>
<feature type="compositionally biased region" description="Polar residues" evidence="1">
    <location>
        <begin position="27"/>
        <end position="46"/>
    </location>
</feature>
<keyword evidence="3" id="KW-1185">Reference proteome</keyword>
<proteinExistence type="predicted"/>
<accession>A0A5D3ANM9</accession>
<comment type="caution">
    <text evidence="2">The sequence shown here is derived from an EMBL/GenBank/DDBJ whole genome shotgun (WGS) entry which is preliminary data.</text>
</comment>
<feature type="region of interest" description="Disordered" evidence="1">
    <location>
        <begin position="1"/>
        <end position="65"/>
    </location>
</feature>
<dbReference type="EMBL" id="NIDF01000206">
    <property type="protein sequence ID" value="TYJ51630.1"/>
    <property type="molecule type" value="Genomic_DNA"/>
</dbReference>
<feature type="region of interest" description="Disordered" evidence="1">
    <location>
        <begin position="110"/>
        <end position="155"/>
    </location>
</feature>